<keyword evidence="2" id="KW-1185">Reference proteome</keyword>
<name>A0A1W1XSS3_9BACT</name>
<evidence type="ECO:0000313" key="1">
    <source>
        <dbReference type="EMBL" id="SMC26936.1"/>
    </source>
</evidence>
<reference evidence="1 2" key="1">
    <citation type="submission" date="2017-04" db="EMBL/GenBank/DDBJ databases">
        <authorList>
            <person name="Afonso C.L."/>
            <person name="Miller P.J."/>
            <person name="Scott M.A."/>
            <person name="Spackman E."/>
            <person name="Goraichik I."/>
            <person name="Dimitrov K.M."/>
            <person name="Suarez D.L."/>
            <person name="Swayne D.E."/>
        </authorList>
    </citation>
    <scope>NUCLEOTIDE SEQUENCE [LARGE SCALE GENOMIC DNA]</scope>
    <source>
        <strain evidence="1 2">DSM 13146</strain>
    </source>
</reference>
<organism evidence="1 2">
    <name type="scientific">Desulfacinum hydrothermale DSM 13146</name>
    <dbReference type="NCBI Taxonomy" id="1121390"/>
    <lineage>
        <taxon>Bacteria</taxon>
        <taxon>Pseudomonadati</taxon>
        <taxon>Thermodesulfobacteriota</taxon>
        <taxon>Syntrophobacteria</taxon>
        <taxon>Syntrophobacterales</taxon>
        <taxon>Syntrophobacteraceae</taxon>
        <taxon>Desulfacinum</taxon>
    </lineage>
</organism>
<accession>A0A1W1XSS3</accession>
<dbReference type="STRING" id="1121390.SAMN02746041_02821"/>
<dbReference type="RefSeq" id="WP_084058735.1">
    <property type="nucleotide sequence ID" value="NZ_FWXF01000019.1"/>
</dbReference>
<protein>
    <submittedName>
        <fullName evidence="1">Uncharacterized protein</fullName>
    </submittedName>
</protein>
<proteinExistence type="predicted"/>
<dbReference type="EMBL" id="FWXF01000019">
    <property type="protein sequence ID" value="SMC26936.1"/>
    <property type="molecule type" value="Genomic_DNA"/>
</dbReference>
<dbReference type="Proteomes" id="UP000192783">
    <property type="component" value="Unassembled WGS sequence"/>
</dbReference>
<sequence length="109" mass="12335">MKPQTLVDASRCAVAIIQRNPELARVYKRAVQRYGEGELNLTVLELIAQAFQEGKLEEDVFKGSENLLSFCCGAWIQFLLVEFAGIKKTDLHAMAKKLFKETHANRSIH</sequence>
<dbReference type="OrthoDB" id="5513282at2"/>
<gene>
    <name evidence="1" type="ORF">SAMN02746041_02821</name>
</gene>
<evidence type="ECO:0000313" key="2">
    <source>
        <dbReference type="Proteomes" id="UP000192783"/>
    </source>
</evidence>
<dbReference type="AlphaFoldDB" id="A0A1W1XSS3"/>